<dbReference type="InterPro" id="IPR052577">
    <property type="entry name" value="VWA7"/>
</dbReference>
<dbReference type="Proteomes" id="UP001159405">
    <property type="component" value="Unassembled WGS sequence"/>
</dbReference>
<evidence type="ECO:0000259" key="5">
    <source>
        <dbReference type="Pfam" id="PF25106"/>
    </source>
</evidence>
<comment type="subcellular location">
    <subcellularLocation>
        <location evidence="1">Secreted</location>
    </subcellularLocation>
</comment>
<dbReference type="EMBL" id="CALNXK010000045">
    <property type="protein sequence ID" value="CAH3128681.1"/>
    <property type="molecule type" value="Genomic_DNA"/>
</dbReference>
<accession>A0ABN8P0U6</accession>
<evidence type="ECO:0000256" key="2">
    <source>
        <dbReference type="ARBA" id="ARBA00022525"/>
    </source>
</evidence>
<keyword evidence="7" id="KW-1185">Reference proteome</keyword>
<dbReference type="SUPFAM" id="SSF53300">
    <property type="entry name" value="vWA-like"/>
    <property type="match status" value="1"/>
</dbReference>
<dbReference type="Pfam" id="PF25106">
    <property type="entry name" value="VWA_4"/>
    <property type="match status" value="1"/>
</dbReference>
<dbReference type="PANTHER" id="PTHR14905">
    <property type="entry name" value="NG37"/>
    <property type="match status" value="1"/>
</dbReference>
<keyword evidence="3 4" id="KW-0732">Signal</keyword>
<gene>
    <name evidence="6" type="ORF">PLOB_00033724</name>
</gene>
<dbReference type="InterPro" id="IPR056861">
    <property type="entry name" value="HMCN1-like_VWA"/>
</dbReference>
<feature type="chain" id="PRO_5045626720" description="Hemicentin-1-like von Willebrand factor A domain-containing protein" evidence="4">
    <location>
        <begin position="19"/>
        <end position="700"/>
    </location>
</feature>
<evidence type="ECO:0000313" key="7">
    <source>
        <dbReference type="Proteomes" id="UP001159405"/>
    </source>
</evidence>
<evidence type="ECO:0000256" key="4">
    <source>
        <dbReference type="SAM" id="SignalP"/>
    </source>
</evidence>
<evidence type="ECO:0000313" key="6">
    <source>
        <dbReference type="EMBL" id="CAH3128681.1"/>
    </source>
</evidence>
<protein>
    <recommendedName>
        <fullName evidence="5">Hemicentin-1-like von Willebrand factor A domain-containing protein</fullName>
    </recommendedName>
</protein>
<proteinExistence type="predicted"/>
<keyword evidence="2" id="KW-0964">Secreted</keyword>
<organism evidence="6 7">
    <name type="scientific">Porites lobata</name>
    <dbReference type="NCBI Taxonomy" id="104759"/>
    <lineage>
        <taxon>Eukaryota</taxon>
        <taxon>Metazoa</taxon>
        <taxon>Cnidaria</taxon>
        <taxon>Anthozoa</taxon>
        <taxon>Hexacorallia</taxon>
        <taxon>Scleractinia</taxon>
        <taxon>Fungiina</taxon>
        <taxon>Poritidae</taxon>
        <taxon>Porites</taxon>
    </lineage>
</organism>
<evidence type="ECO:0000256" key="1">
    <source>
        <dbReference type="ARBA" id="ARBA00004613"/>
    </source>
</evidence>
<feature type="domain" description="Hemicentin-1-like von Willebrand factor A" evidence="5">
    <location>
        <begin position="179"/>
        <end position="316"/>
    </location>
</feature>
<name>A0ABN8P0U6_9CNID</name>
<dbReference type="PANTHER" id="PTHR14905:SF7">
    <property type="entry name" value="VON WILLEBRAND FACTOR A DOMAIN-CONTAINING PROTEIN 7"/>
    <property type="match status" value="1"/>
</dbReference>
<sequence length="700" mass="77246">MRKATLPWLLGFMKLTLAAILFFGSSKSSDVDFFDIVDQTTAEYLTAERRGRNLGRSGGSSAAVISPPRNNKYLEASMQIIKGMNEAKRESRRLSSRGRRKLKQSIRNAIKDSEIPKALNLVGHLFRPECHCPKSQAPCGRLPKHCKKTPSEHENVFKQLRKILGDDLDTLLGRDGNVSLIFVIDITGSMGDEIEAAKRIVKAIAAHPRKAPVQYILSPYGDPLWGNTMSFSDESSFVSALDRLTAFGGNDCPELAFNGIIDAIEIGKPAITSPMFVLTDAGVKPGEGPKYTLDNALGVVMNNRIPVNFFYSTESGSCGTFQRHEAFVEFVDATKGFAMQFNSSGEIMKMSEAMALALDGTTTILEGRSTTSRGRTLRSARDKTYTIPVDDTIETLLVTYIASNDPHRVELRNPARLPQPRTENLAQGGVWIIKRPTHGIWSLVFPANTGTHTVKVQSTSAFNLDFDYLFFDGQELGGEWHDYVAQYPLLGSDAKVKLLIPSRNRLNLGSLRVTLIDKWGRELPDSVELATPSLEGTFNPPLEPFKLKLSGRTAMGQSFQRISPRLVTAKNLRLRQQGRKGYSLLTCGRTLRLYFVIDYNCVDCRDGEKGAFDISVNSSLITKTPTGASTTAISATYNPVVFAMSSSKAFVTVRLYTPSDVTGILNKMETIQVTARMRRRTPTPADVTSFVDSYKVTCSP</sequence>
<feature type="signal peptide" evidence="4">
    <location>
        <begin position="1"/>
        <end position="18"/>
    </location>
</feature>
<evidence type="ECO:0000256" key="3">
    <source>
        <dbReference type="ARBA" id="ARBA00022729"/>
    </source>
</evidence>
<reference evidence="6 7" key="1">
    <citation type="submission" date="2022-05" db="EMBL/GenBank/DDBJ databases">
        <authorList>
            <consortium name="Genoscope - CEA"/>
            <person name="William W."/>
        </authorList>
    </citation>
    <scope>NUCLEOTIDE SEQUENCE [LARGE SCALE GENOMIC DNA]</scope>
</reference>
<comment type="caution">
    <text evidence="6">The sequence shown here is derived from an EMBL/GenBank/DDBJ whole genome shotgun (WGS) entry which is preliminary data.</text>
</comment>
<dbReference type="Gene3D" id="3.40.50.410">
    <property type="entry name" value="von Willebrand factor, type A domain"/>
    <property type="match status" value="1"/>
</dbReference>
<dbReference type="InterPro" id="IPR036465">
    <property type="entry name" value="vWFA_dom_sf"/>
</dbReference>